<protein>
    <recommendedName>
        <fullName evidence="3">DUF4878 domain-containing protein</fullName>
    </recommendedName>
</protein>
<reference evidence="1 2" key="1">
    <citation type="submission" date="2016-12" db="EMBL/GenBank/DDBJ databases">
        <title>Discovery of methanogenic haloarchaea.</title>
        <authorList>
            <person name="Sorokin D.Y."/>
            <person name="Makarova K.S."/>
            <person name="Abbas B."/>
            <person name="Ferrer M."/>
            <person name="Golyshin P.N."/>
        </authorList>
    </citation>
    <scope>NUCLEOTIDE SEQUENCE [LARGE SCALE GENOMIC DNA]</scope>
    <source>
        <strain evidence="1">AMET1</strain>
    </source>
</reference>
<evidence type="ECO:0000313" key="2">
    <source>
        <dbReference type="Proteomes" id="UP000195137"/>
    </source>
</evidence>
<dbReference type="EMBL" id="MRZU01000004">
    <property type="protein sequence ID" value="OUJ18417.1"/>
    <property type="molecule type" value="Genomic_DNA"/>
</dbReference>
<dbReference type="RefSeq" id="WP_086637694.1">
    <property type="nucleotide sequence ID" value="NZ_MRZU01000004.1"/>
</dbReference>
<dbReference type="PROSITE" id="PS51257">
    <property type="entry name" value="PROKAR_LIPOPROTEIN"/>
    <property type="match status" value="1"/>
</dbReference>
<sequence length="136" mass="15542">MKKLLAILVVLAMICSVAAVSGCMDNNEFEDPEFTVESYFEAMNNEDAELLSQVFTEQVELSEEEAEMMIEQNQENNVEIELIEISDTQEIPEEQFGMEMKIVQSNVLVTEDGEESEEVMELPLIEEDGEYKIFPM</sequence>
<evidence type="ECO:0000313" key="1">
    <source>
        <dbReference type="EMBL" id="OUJ18417.1"/>
    </source>
</evidence>
<name>A0A1Y3GAX4_9EURY</name>
<organism evidence="1 2">
    <name type="scientific">Methanonatronarchaeum thermophilum</name>
    <dbReference type="NCBI Taxonomy" id="1927129"/>
    <lineage>
        <taxon>Archaea</taxon>
        <taxon>Methanobacteriati</taxon>
        <taxon>Methanobacteriota</taxon>
        <taxon>Methanonatronarchaeia</taxon>
        <taxon>Methanonatronarchaeales</taxon>
        <taxon>Methanonatronarchaeaceae</taxon>
        <taxon>Methanonatronarchaeum</taxon>
    </lineage>
</organism>
<proteinExistence type="predicted"/>
<dbReference type="Proteomes" id="UP000195137">
    <property type="component" value="Unassembled WGS sequence"/>
</dbReference>
<evidence type="ECO:0008006" key="3">
    <source>
        <dbReference type="Google" id="ProtNLM"/>
    </source>
</evidence>
<gene>
    <name evidence="1" type="ORF">AMET1_1333</name>
</gene>
<accession>A0A1Y3GAX4</accession>
<keyword evidence="2" id="KW-1185">Reference proteome</keyword>
<comment type="caution">
    <text evidence="1">The sequence shown here is derived from an EMBL/GenBank/DDBJ whole genome shotgun (WGS) entry which is preliminary data.</text>
</comment>
<dbReference type="AlphaFoldDB" id="A0A1Y3GAX4"/>